<gene>
    <name evidence="3" type="ORF">FHE65_00750</name>
    <name evidence="2" type="ORF">FHE65_01180</name>
</gene>
<accession>A0A5C4N5V5</accession>
<dbReference type="AlphaFoldDB" id="A0A5C4N5V5"/>
<keyword evidence="1" id="KW-0812">Transmembrane</keyword>
<organism evidence="2 4">
    <name type="scientific">Mumia zhuanghuii</name>
    <dbReference type="NCBI Taxonomy" id="2585211"/>
    <lineage>
        <taxon>Bacteria</taxon>
        <taxon>Bacillati</taxon>
        <taxon>Actinomycetota</taxon>
        <taxon>Actinomycetes</taxon>
        <taxon>Propionibacteriales</taxon>
        <taxon>Nocardioidaceae</taxon>
        <taxon>Mumia</taxon>
    </lineage>
</organism>
<feature type="transmembrane region" description="Helical" evidence="1">
    <location>
        <begin position="6"/>
        <end position="28"/>
    </location>
</feature>
<feature type="transmembrane region" description="Helical" evidence="1">
    <location>
        <begin position="80"/>
        <end position="109"/>
    </location>
</feature>
<dbReference type="RefSeq" id="WP_139085675.1">
    <property type="nucleotide sequence ID" value="NZ_VDFR01000004.1"/>
</dbReference>
<proteinExistence type="predicted"/>
<sequence>MSASGSLFFGVLPLVVMMSVFFGVAAALQKSLPRAVRRAFGIATAAMAVAAAGAVAAWFFPSVSGMSRDADLVGYEEAFVQYVVGTLALGALLFVAALTALAAVTFELLTSPRRR</sequence>
<evidence type="ECO:0000313" key="3">
    <source>
        <dbReference type="EMBL" id="TNC52139.1"/>
    </source>
</evidence>
<name>A0A5C4N5V5_9ACTN</name>
<evidence type="ECO:0000313" key="4">
    <source>
        <dbReference type="Proteomes" id="UP000306740"/>
    </source>
</evidence>
<comment type="caution">
    <text evidence="2">The sequence shown here is derived from an EMBL/GenBank/DDBJ whole genome shotgun (WGS) entry which is preliminary data.</text>
</comment>
<reference evidence="2 4" key="1">
    <citation type="submission" date="2019-05" db="EMBL/GenBank/DDBJ databases">
        <title>Mumia sp. nov., isolated from the intestinal contents of plateau pika (Ochotona curzoniae) in the Qinghai-Tibet plateau of China.</title>
        <authorList>
            <person name="Tian Z."/>
        </authorList>
    </citation>
    <scope>NUCLEOTIDE SEQUENCE [LARGE SCALE GENOMIC DNA]</scope>
    <source>
        <strain evidence="4">527</strain>
        <strain evidence="2">Z527</strain>
    </source>
</reference>
<evidence type="ECO:0000313" key="2">
    <source>
        <dbReference type="EMBL" id="TNC51749.1"/>
    </source>
</evidence>
<feature type="transmembrane region" description="Helical" evidence="1">
    <location>
        <begin position="40"/>
        <end position="60"/>
    </location>
</feature>
<keyword evidence="1" id="KW-1133">Transmembrane helix</keyword>
<protein>
    <submittedName>
        <fullName evidence="2">Uncharacterized protein</fullName>
    </submittedName>
</protein>
<dbReference type="Proteomes" id="UP000306740">
    <property type="component" value="Unassembled WGS sequence"/>
</dbReference>
<dbReference type="EMBL" id="VDFR01000004">
    <property type="protein sequence ID" value="TNC52139.1"/>
    <property type="molecule type" value="Genomic_DNA"/>
</dbReference>
<evidence type="ECO:0000256" key="1">
    <source>
        <dbReference type="SAM" id="Phobius"/>
    </source>
</evidence>
<keyword evidence="1" id="KW-0472">Membrane</keyword>
<dbReference type="EMBL" id="VDFR01000005">
    <property type="protein sequence ID" value="TNC51749.1"/>
    <property type="molecule type" value="Genomic_DNA"/>
</dbReference>